<dbReference type="InterPro" id="IPR036513">
    <property type="entry name" value="STAS_dom_sf"/>
</dbReference>
<dbReference type="CDD" id="cd07043">
    <property type="entry name" value="STAS_anti-anti-sigma_factors"/>
    <property type="match status" value="1"/>
</dbReference>
<dbReference type="SUPFAM" id="SSF52091">
    <property type="entry name" value="SpoIIaa-like"/>
    <property type="match status" value="1"/>
</dbReference>
<comment type="caution">
    <text evidence="2">The sequence shown here is derived from an EMBL/GenBank/DDBJ whole genome shotgun (WGS) entry which is preliminary data.</text>
</comment>
<dbReference type="InterPro" id="IPR002645">
    <property type="entry name" value="STAS_dom"/>
</dbReference>
<evidence type="ECO:0000313" key="2">
    <source>
        <dbReference type="EMBL" id="PRR73867.1"/>
    </source>
</evidence>
<keyword evidence="3" id="KW-1185">Reference proteome</keyword>
<evidence type="ECO:0000259" key="1">
    <source>
        <dbReference type="PROSITE" id="PS50801"/>
    </source>
</evidence>
<feature type="domain" description="STAS" evidence="1">
    <location>
        <begin position="2"/>
        <end position="107"/>
    </location>
</feature>
<gene>
    <name evidence="2" type="ORF">MOHU_10070</name>
</gene>
<dbReference type="Gene3D" id="3.30.750.24">
    <property type="entry name" value="STAS domain"/>
    <property type="match status" value="1"/>
</dbReference>
<reference evidence="2 3" key="1">
    <citation type="submission" date="2018-03" db="EMBL/GenBank/DDBJ databases">
        <title>Genome sequence of Moorella humiferrea DSM 23265.</title>
        <authorList>
            <person name="Poehlein A."/>
            <person name="Daniel R."/>
        </authorList>
    </citation>
    <scope>NUCLEOTIDE SEQUENCE [LARGE SCALE GENOMIC DNA]</scope>
    <source>
        <strain evidence="2 3">DSM 23265</strain>
    </source>
</reference>
<accession>A0A2T0AU65</accession>
<dbReference type="Pfam" id="PF01740">
    <property type="entry name" value="STAS"/>
    <property type="match status" value="1"/>
</dbReference>
<dbReference type="PROSITE" id="PS50801">
    <property type="entry name" value="STAS"/>
    <property type="match status" value="1"/>
</dbReference>
<name>A0A2T0AU65_9FIRM</name>
<protein>
    <submittedName>
        <fullName evidence="2">STAS domain protein</fullName>
    </submittedName>
</protein>
<organism evidence="2 3">
    <name type="scientific">Neomoorella humiferrea</name>
    <dbReference type="NCBI Taxonomy" id="676965"/>
    <lineage>
        <taxon>Bacteria</taxon>
        <taxon>Bacillati</taxon>
        <taxon>Bacillota</taxon>
        <taxon>Clostridia</taxon>
        <taxon>Neomoorellales</taxon>
        <taxon>Neomoorellaceae</taxon>
        <taxon>Neomoorella</taxon>
    </lineage>
</organism>
<dbReference type="RefSeq" id="WP_245907814.1">
    <property type="nucleotide sequence ID" value="NZ_CP136419.1"/>
</dbReference>
<sequence>MLEIKVNKEKEKATLLVAGELDYSNVAQLQQEIARQEAPVVEVVLKDLQFMDSSGAGMLLNQARLLSRQNRVLKITHIPANIRHDLEIIGFFRVLETLKGTPQSGGE</sequence>
<dbReference type="AlphaFoldDB" id="A0A2T0AU65"/>
<dbReference type="Proteomes" id="UP000238415">
    <property type="component" value="Unassembled WGS sequence"/>
</dbReference>
<dbReference type="EMBL" id="PVXM01000015">
    <property type="protein sequence ID" value="PRR73867.1"/>
    <property type="molecule type" value="Genomic_DNA"/>
</dbReference>
<proteinExistence type="predicted"/>
<evidence type="ECO:0000313" key="3">
    <source>
        <dbReference type="Proteomes" id="UP000238415"/>
    </source>
</evidence>